<keyword evidence="5" id="KW-0235">DNA replication</keyword>
<evidence type="ECO:0000256" key="5">
    <source>
        <dbReference type="ARBA" id="ARBA00022705"/>
    </source>
</evidence>
<dbReference type="Pfam" id="PF21694">
    <property type="entry name" value="DNA_pol3_delta_C"/>
    <property type="match status" value="1"/>
</dbReference>
<dbReference type="PANTHER" id="PTHR34388:SF1">
    <property type="entry name" value="DNA POLYMERASE III SUBUNIT DELTA"/>
    <property type="match status" value="1"/>
</dbReference>
<dbReference type="InterPro" id="IPR027417">
    <property type="entry name" value="P-loop_NTPase"/>
</dbReference>
<evidence type="ECO:0000256" key="3">
    <source>
        <dbReference type="ARBA" id="ARBA00022679"/>
    </source>
</evidence>
<gene>
    <name evidence="11" type="ORF">SAMN05192585_12122</name>
</gene>
<dbReference type="Proteomes" id="UP000199182">
    <property type="component" value="Unassembled WGS sequence"/>
</dbReference>
<organism evidence="11 12">
    <name type="scientific">Acetanaerobacterium elongatum</name>
    <dbReference type="NCBI Taxonomy" id="258515"/>
    <lineage>
        <taxon>Bacteria</taxon>
        <taxon>Bacillati</taxon>
        <taxon>Bacillota</taxon>
        <taxon>Clostridia</taxon>
        <taxon>Eubacteriales</taxon>
        <taxon>Oscillospiraceae</taxon>
        <taxon>Acetanaerobacterium</taxon>
    </lineage>
</organism>
<dbReference type="SUPFAM" id="SSF48019">
    <property type="entry name" value="post-AAA+ oligomerization domain-like"/>
    <property type="match status" value="1"/>
</dbReference>
<evidence type="ECO:0000256" key="7">
    <source>
        <dbReference type="ARBA" id="ARBA00034754"/>
    </source>
</evidence>
<dbReference type="PANTHER" id="PTHR34388">
    <property type="entry name" value="DNA POLYMERASE III SUBUNIT DELTA"/>
    <property type="match status" value="1"/>
</dbReference>
<dbReference type="STRING" id="258515.SAMN05192585_12122"/>
<feature type="domain" description="DNA polymerase III delta subunit-like C-terminal" evidence="10">
    <location>
        <begin position="222"/>
        <end position="340"/>
    </location>
</feature>
<dbReference type="InterPro" id="IPR048466">
    <property type="entry name" value="DNA_pol3_delta-like_C"/>
</dbReference>
<keyword evidence="6" id="KW-0239">DNA-directed DNA polymerase</keyword>
<sequence>MTYTDEKTFCLHVKNEPCVRVYFLYGAESFLKKQYVDRLVNKAVPDDPSGFNIMKLDGKTTDIDTIADAAMALPLFEPRRCVLVNDFSPEALVEADFAKLQELLDELPDTTVLIFTTLSQESGGKKGLPAKWSRFIKLADKAGAVAELGQREEGNLVNYARNYAEKQGSRMENSTAREVCERSGWKLDKLLLELDKLCAYRPKAEITKEDVELLCVKQLDAMVYDLSKAISEGNFEKAMSLISVYRYNREEPVAVLAALSAATIDFYRIKCGRTAGRQAKDVFKDFNYKGNSNRFYYVEKDAERLSPRYLSGALDILLRCDYDMKSSKVDSFTLLEETVTRLLSLRAGEKN</sequence>
<evidence type="ECO:0000259" key="9">
    <source>
        <dbReference type="Pfam" id="PF06144"/>
    </source>
</evidence>
<dbReference type="GO" id="GO:0003887">
    <property type="term" value="F:DNA-directed DNA polymerase activity"/>
    <property type="evidence" value="ECO:0007669"/>
    <property type="project" value="UniProtKB-KW"/>
</dbReference>
<evidence type="ECO:0000256" key="1">
    <source>
        <dbReference type="ARBA" id="ARBA00012417"/>
    </source>
</evidence>
<dbReference type="AlphaFoldDB" id="A0A1H0BZM0"/>
<evidence type="ECO:0000256" key="2">
    <source>
        <dbReference type="ARBA" id="ARBA00017703"/>
    </source>
</evidence>
<name>A0A1H0BZM0_9FIRM</name>
<dbReference type="Gene3D" id="1.10.8.60">
    <property type="match status" value="1"/>
</dbReference>
<keyword evidence="12" id="KW-1185">Reference proteome</keyword>
<evidence type="ECO:0000259" key="10">
    <source>
        <dbReference type="Pfam" id="PF21694"/>
    </source>
</evidence>
<comment type="catalytic activity">
    <reaction evidence="8">
        <text>DNA(n) + a 2'-deoxyribonucleoside 5'-triphosphate = DNA(n+1) + diphosphate</text>
        <dbReference type="Rhea" id="RHEA:22508"/>
        <dbReference type="Rhea" id="RHEA-COMP:17339"/>
        <dbReference type="Rhea" id="RHEA-COMP:17340"/>
        <dbReference type="ChEBI" id="CHEBI:33019"/>
        <dbReference type="ChEBI" id="CHEBI:61560"/>
        <dbReference type="ChEBI" id="CHEBI:173112"/>
        <dbReference type="EC" id="2.7.7.7"/>
    </reaction>
</comment>
<evidence type="ECO:0000313" key="12">
    <source>
        <dbReference type="Proteomes" id="UP000199182"/>
    </source>
</evidence>
<dbReference type="EMBL" id="FNID01000021">
    <property type="protein sequence ID" value="SDN51093.1"/>
    <property type="molecule type" value="Genomic_DNA"/>
</dbReference>
<dbReference type="GO" id="GO:0006261">
    <property type="term" value="P:DNA-templated DNA replication"/>
    <property type="evidence" value="ECO:0007669"/>
    <property type="project" value="TreeGrafter"/>
</dbReference>
<dbReference type="InterPro" id="IPR005790">
    <property type="entry name" value="DNA_polIII_delta"/>
</dbReference>
<dbReference type="Gene3D" id="3.40.50.300">
    <property type="entry name" value="P-loop containing nucleotide triphosphate hydrolases"/>
    <property type="match status" value="1"/>
</dbReference>
<dbReference type="Gene3D" id="1.20.272.10">
    <property type="match status" value="1"/>
</dbReference>
<evidence type="ECO:0000256" key="8">
    <source>
        <dbReference type="ARBA" id="ARBA00049244"/>
    </source>
</evidence>
<feature type="domain" description="DNA polymerase III delta N-terminal" evidence="9">
    <location>
        <begin position="22"/>
        <end position="126"/>
    </location>
</feature>
<evidence type="ECO:0000256" key="6">
    <source>
        <dbReference type="ARBA" id="ARBA00022932"/>
    </source>
</evidence>
<keyword evidence="4" id="KW-0548">Nucleotidyltransferase</keyword>
<reference evidence="11 12" key="1">
    <citation type="submission" date="2016-10" db="EMBL/GenBank/DDBJ databases">
        <authorList>
            <person name="de Groot N.N."/>
        </authorList>
    </citation>
    <scope>NUCLEOTIDE SEQUENCE [LARGE SCALE GENOMIC DNA]</scope>
    <source>
        <strain evidence="11 12">CGMCC 1.5012</strain>
    </source>
</reference>
<dbReference type="RefSeq" id="WP_162840381.1">
    <property type="nucleotide sequence ID" value="NZ_FNID01000021.1"/>
</dbReference>
<dbReference type="NCBIfam" id="TIGR01128">
    <property type="entry name" value="holA"/>
    <property type="match status" value="1"/>
</dbReference>
<dbReference type="SUPFAM" id="SSF52540">
    <property type="entry name" value="P-loop containing nucleoside triphosphate hydrolases"/>
    <property type="match status" value="1"/>
</dbReference>
<comment type="similarity">
    <text evidence="7">Belongs to the DNA polymerase HolA subunit family.</text>
</comment>
<accession>A0A1H0BZM0</accession>
<protein>
    <recommendedName>
        <fullName evidence="2">DNA polymerase III subunit delta</fullName>
        <ecNumber evidence="1">2.7.7.7</ecNumber>
    </recommendedName>
</protein>
<proteinExistence type="inferred from homology"/>
<dbReference type="Pfam" id="PF06144">
    <property type="entry name" value="DNA_pol3_delta"/>
    <property type="match status" value="1"/>
</dbReference>
<dbReference type="InterPro" id="IPR008921">
    <property type="entry name" value="DNA_pol3_clamp-load_cplx_C"/>
</dbReference>
<keyword evidence="3" id="KW-0808">Transferase</keyword>
<evidence type="ECO:0000313" key="11">
    <source>
        <dbReference type="EMBL" id="SDN51093.1"/>
    </source>
</evidence>
<dbReference type="InterPro" id="IPR010372">
    <property type="entry name" value="DNA_pol3_delta_N"/>
</dbReference>
<evidence type="ECO:0000256" key="4">
    <source>
        <dbReference type="ARBA" id="ARBA00022695"/>
    </source>
</evidence>
<dbReference type="GO" id="GO:0003677">
    <property type="term" value="F:DNA binding"/>
    <property type="evidence" value="ECO:0007669"/>
    <property type="project" value="InterPro"/>
</dbReference>
<dbReference type="GO" id="GO:0009360">
    <property type="term" value="C:DNA polymerase III complex"/>
    <property type="evidence" value="ECO:0007669"/>
    <property type="project" value="InterPro"/>
</dbReference>
<dbReference type="EC" id="2.7.7.7" evidence="1"/>